<evidence type="ECO:0000313" key="8">
    <source>
        <dbReference type="EMBL" id="QSX34804.1"/>
    </source>
</evidence>
<dbReference type="EMBL" id="CP071503">
    <property type="protein sequence ID" value="QSX34804.1"/>
    <property type="molecule type" value="Genomic_DNA"/>
</dbReference>
<gene>
    <name evidence="8" type="ORF">JYB87_06150</name>
</gene>
<dbReference type="PANTHER" id="PTHR30509">
    <property type="entry name" value="P-HYDROXYBENZOIC ACID EFFLUX PUMP SUBUNIT-RELATED"/>
    <property type="match status" value="1"/>
</dbReference>
<dbReference type="Pfam" id="PF04632">
    <property type="entry name" value="FUSC"/>
    <property type="match status" value="1"/>
</dbReference>
<accession>A0ABX7QU61</accession>
<keyword evidence="2" id="KW-0813">Transport</keyword>
<dbReference type="PANTHER" id="PTHR30509:SF9">
    <property type="entry name" value="MULTIDRUG RESISTANCE PROTEIN MDTO"/>
    <property type="match status" value="1"/>
</dbReference>
<keyword evidence="5 7" id="KW-1133">Transmembrane helix</keyword>
<evidence type="ECO:0000256" key="5">
    <source>
        <dbReference type="ARBA" id="ARBA00022989"/>
    </source>
</evidence>
<evidence type="ECO:0000313" key="9">
    <source>
        <dbReference type="Proteomes" id="UP000662770"/>
    </source>
</evidence>
<dbReference type="RefSeq" id="WP_207356002.1">
    <property type="nucleotide sequence ID" value="NZ_CP071503.1"/>
</dbReference>
<comment type="subcellular location">
    <subcellularLocation>
        <location evidence="1">Cell membrane</location>
        <topology evidence="1">Multi-pass membrane protein</topology>
    </subcellularLocation>
</comment>
<proteinExistence type="predicted"/>
<name>A0ABX7QU61_9GAMM</name>
<feature type="transmembrane region" description="Helical" evidence="7">
    <location>
        <begin position="485"/>
        <end position="504"/>
    </location>
</feature>
<dbReference type="Proteomes" id="UP000662770">
    <property type="component" value="Chromosome"/>
</dbReference>
<evidence type="ECO:0000256" key="1">
    <source>
        <dbReference type="ARBA" id="ARBA00004651"/>
    </source>
</evidence>
<organism evidence="8 9">
    <name type="scientific">Shewanella avicenniae</name>
    <dbReference type="NCBI Taxonomy" id="2814294"/>
    <lineage>
        <taxon>Bacteria</taxon>
        <taxon>Pseudomonadati</taxon>
        <taxon>Pseudomonadota</taxon>
        <taxon>Gammaproteobacteria</taxon>
        <taxon>Alteromonadales</taxon>
        <taxon>Shewanellaceae</taxon>
        <taxon>Shewanella</taxon>
    </lineage>
</organism>
<feature type="transmembrane region" description="Helical" evidence="7">
    <location>
        <begin position="72"/>
        <end position="96"/>
    </location>
</feature>
<dbReference type="InterPro" id="IPR006726">
    <property type="entry name" value="PHBA_efflux_AaeB/fusaric-R"/>
</dbReference>
<feature type="transmembrane region" description="Helical" evidence="7">
    <location>
        <begin position="29"/>
        <end position="51"/>
    </location>
</feature>
<feature type="transmembrane region" description="Helical" evidence="7">
    <location>
        <begin position="102"/>
        <end position="120"/>
    </location>
</feature>
<evidence type="ECO:0000256" key="3">
    <source>
        <dbReference type="ARBA" id="ARBA00022475"/>
    </source>
</evidence>
<evidence type="ECO:0000256" key="4">
    <source>
        <dbReference type="ARBA" id="ARBA00022692"/>
    </source>
</evidence>
<feature type="transmembrane region" description="Helical" evidence="7">
    <location>
        <begin position="405"/>
        <end position="424"/>
    </location>
</feature>
<sequence length="754" mass="83804">MSAFSESYLTAQPHKQAIKAWLTNQGVSWIYVAKVLLAITISYWLAMFLQLPSTRSAALTALIVMQPQTGQVLTKSVARIIGTVFGLAISLLLVALFHQHPVMFVLGTVLWCMFCIAGAVRYRDMRSYGFLLAGYTVGMIGIPAAMDPNIAVPVSIGRGLSVMLGILCGGIITALVFPDTTESAYKSLLSKRLSSFCEHSLALFKHQISPEAYQIARLRFASQAVMTEAVRQAACIEDPHMHVMRNQLIRLTHNFMALGTRLHALSRLFFAIDAQPAKYQLITHAVNRINQPLIDLLEELVADDINSPRAASYQRRMDLICMSAKLSIREQRAQLLAAPDYLALSAANQQRLFELYETNVELLFRFTDRLRIYLEEYAALSQQQTPAQQDEPAPKWSWQSSVNSLYALSCGLRAAIVIFAIYGMWYLSGWQGGTMFFQTAIIGLMLTATSPAPHKMMVGMAQGAGLGYIIGFIITFWLLPKVDGFPLMMACMAPIFVLGTWLTLTPKYAGMGMGAMINFSFVASPANPAEFDPATFVNMALSGYLGMIIAAVMSSLLFPPSGRWLSKALIHDLRMLVPLASKDNLRDLSAKIDSRCRDLLHHTYGLTMGQSVVQGRLLNWYSSVASVSHATVEIRQLLAQLNQDSTPLTIAERRWRKSLVTMKSALELLYQTPNERHYRHALRLTERVIAVTKCQLEPETQLFDESPKRQMMSYLHFIHAALLDQVGPFKAYNKAFIPELTAAPAPAIAPTVNT</sequence>
<keyword evidence="3" id="KW-1003">Cell membrane</keyword>
<reference evidence="8 9" key="1">
    <citation type="submission" date="2021-03" db="EMBL/GenBank/DDBJ databases">
        <title>Novel species identification of genus Shewanella.</title>
        <authorList>
            <person name="Liu G."/>
            <person name="Zhang Q."/>
        </authorList>
    </citation>
    <scope>NUCLEOTIDE SEQUENCE [LARGE SCALE GENOMIC DNA]</scope>
    <source>
        <strain evidence="8 9">FJAT-51800</strain>
    </source>
</reference>
<evidence type="ECO:0000256" key="6">
    <source>
        <dbReference type="ARBA" id="ARBA00023136"/>
    </source>
</evidence>
<feature type="transmembrane region" description="Helical" evidence="7">
    <location>
        <begin position="158"/>
        <end position="177"/>
    </location>
</feature>
<keyword evidence="4 7" id="KW-0812">Transmembrane</keyword>
<feature type="transmembrane region" description="Helical" evidence="7">
    <location>
        <begin position="127"/>
        <end position="146"/>
    </location>
</feature>
<protein>
    <submittedName>
        <fullName evidence="8">FUSC family protein</fullName>
    </submittedName>
</protein>
<feature type="transmembrane region" description="Helical" evidence="7">
    <location>
        <begin position="460"/>
        <end position="479"/>
    </location>
</feature>
<keyword evidence="9" id="KW-1185">Reference proteome</keyword>
<evidence type="ECO:0000256" key="7">
    <source>
        <dbReference type="SAM" id="Phobius"/>
    </source>
</evidence>
<keyword evidence="6 7" id="KW-0472">Membrane</keyword>
<evidence type="ECO:0000256" key="2">
    <source>
        <dbReference type="ARBA" id="ARBA00022448"/>
    </source>
</evidence>
<feature type="transmembrane region" description="Helical" evidence="7">
    <location>
        <begin position="535"/>
        <end position="558"/>
    </location>
</feature>